<gene>
    <name evidence="1" type="ORF">B9K05_04275</name>
</gene>
<protein>
    <submittedName>
        <fullName evidence="1">Uncharacterized protein</fullName>
    </submittedName>
</protein>
<dbReference type="Proteomes" id="UP000216033">
    <property type="component" value="Unassembled WGS sequence"/>
</dbReference>
<dbReference type="AlphaFoldDB" id="A0A270BSS0"/>
<proteinExistence type="predicted"/>
<keyword evidence="2" id="KW-1185">Reference proteome</keyword>
<accession>A0A270BSS0</accession>
<comment type="caution">
    <text evidence="1">The sequence shown here is derived from an EMBL/GenBank/DDBJ whole genome shotgun (WGS) entry which is preliminary data.</text>
</comment>
<evidence type="ECO:0000313" key="2">
    <source>
        <dbReference type="Proteomes" id="UP000216033"/>
    </source>
</evidence>
<name>A0A270BSS0_9PROT</name>
<evidence type="ECO:0000313" key="1">
    <source>
        <dbReference type="EMBL" id="PAL27196.1"/>
    </source>
</evidence>
<sequence length="62" mass="7170">MEMIKMAKHTKTKEPGIYYRGPAQHKVKIRRKGVAVSRTFDIFADALHFKAMAVHETHIHIP</sequence>
<organism evidence="1 2">
    <name type="scientific">Acetobacter syzygii</name>
    <dbReference type="NCBI Taxonomy" id="146476"/>
    <lineage>
        <taxon>Bacteria</taxon>
        <taxon>Pseudomonadati</taxon>
        <taxon>Pseudomonadota</taxon>
        <taxon>Alphaproteobacteria</taxon>
        <taxon>Acetobacterales</taxon>
        <taxon>Acetobacteraceae</taxon>
        <taxon>Acetobacter</taxon>
    </lineage>
</organism>
<reference evidence="1 2" key="1">
    <citation type="submission" date="2017-04" db="EMBL/GenBank/DDBJ databases">
        <title>Kefir bacterial isolates.</title>
        <authorList>
            <person name="Kim Y."/>
            <person name="Blasche S."/>
            <person name="Patil K.R."/>
        </authorList>
    </citation>
    <scope>NUCLEOTIDE SEQUENCE [LARGE SCALE GENOMIC DNA]</scope>
    <source>
        <strain evidence="1 2">KR-2</strain>
    </source>
</reference>
<dbReference type="EMBL" id="NDFP01000003">
    <property type="protein sequence ID" value="PAL27196.1"/>
    <property type="molecule type" value="Genomic_DNA"/>
</dbReference>